<proteinExistence type="predicted"/>
<evidence type="ECO:0000313" key="1">
    <source>
        <dbReference type="EMBL" id="KAJ8712718.1"/>
    </source>
</evidence>
<protein>
    <submittedName>
        <fullName evidence="1">Uncharacterized protein</fullName>
    </submittedName>
</protein>
<dbReference type="EMBL" id="CM056797">
    <property type="protein sequence ID" value="KAJ8712718.1"/>
    <property type="molecule type" value="Genomic_DNA"/>
</dbReference>
<keyword evidence="2" id="KW-1185">Reference proteome</keyword>
<sequence>MESLKVTSNYEFNPDTLDEVRKELNLNKNEINNMLDNLQDWIAKQEHFTKKDFSRRYLETCLIQAKGSVERTKTNLEKLCTLKTLLPTYFEKHNAKDFEDFSNFVIHGPVAKILKDNYRLYFVKLVSSDFDASALLEYYRYVILLNEYTRIHDYSFGTVCVVDCRDVNLLSFVAKMTNIVDLRNTMSIMMVGYGLRIKAIYVISESKTVDVFVTVLKQVLSKKVSERIKVVKTVEALHEFVDKENLPKDYGGGVNKTLKEINENWTNVISTKENVEFFKDIFQAKTDEKYRLSDRYNEEVLGMPGSFRTLSVD</sequence>
<comment type="caution">
    <text evidence="1">The sequence shown here is derived from an EMBL/GenBank/DDBJ whole genome shotgun (WGS) entry which is preliminary data.</text>
</comment>
<gene>
    <name evidence="1" type="ORF">PYW08_008022</name>
</gene>
<reference evidence="1" key="1">
    <citation type="submission" date="2023-03" db="EMBL/GenBank/DDBJ databases">
        <title>Chromosome-level genomes of two armyworms, Mythimna separata and Mythimna loreyi, provide insights into the biosynthesis and reception of sex pheromones.</title>
        <authorList>
            <person name="Zhao H."/>
        </authorList>
    </citation>
    <scope>NUCLEOTIDE SEQUENCE</scope>
    <source>
        <strain evidence="1">BeijingLab</strain>
    </source>
</reference>
<organism evidence="1 2">
    <name type="scientific">Mythimna loreyi</name>
    <dbReference type="NCBI Taxonomy" id="667449"/>
    <lineage>
        <taxon>Eukaryota</taxon>
        <taxon>Metazoa</taxon>
        <taxon>Ecdysozoa</taxon>
        <taxon>Arthropoda</taxon>
        <taxon>Hexapoda</taxon>
        <taxon>Insecta</taxon>
        <taxon>Pterygota</taxon>
        <taxon>Neoptera</taxon>
        <taxon>Endopterygota</taxon>
        <taxon>Lepidoptera</taxon>
        <taxon>Glossata</taxon>
        <taxon>Ditrysia</taxon>
        <taxon>Noctuoidea</taxon>
        <taxon>Noctuidae</taxon>
        <taxon>Noctuinae</taxon>
        <taxon>Hadenini</taxon>
        <taxon>Mythimna</taxon>
    </lineage>
</organism>
<evidence type="ECO:0000313" key="2">
    <source>
        <dbReference type="Proteomes" id="UP001231649"/>
    </source>
</evidence>
<dbReference type="Proteomes" id="UP001231649">
    <property type="component" value="Chromosome 21"/>
</dbReference>
<name>A0ACC2QB64_9NEOP</name>
<accession>A0ACC2QB64</accession>